<keyword evidence="2 3" id="KW-0808">Transferase</keyword>
<dbReference type="Pfam" id="PF01075">
    <property type="entry name" value="Glyco_transf_9"/>
    <property type="match status" value="1"/>
</dbReference>
<name>A0A9R1CC77_9BACT</name>
<evidence type="ECO:0000256" key="1">
    <source>
        <dbReference type="ARBA" id="ARBA00022676"/>
    </source>
</evidence>
<dbReference type="PANTHER" id="PTHR30160">
    <property type="entry name" value="TETRAACYLDISACCHARIDE 4'-KINASE-RELATED"/>
    <property type="match status" value="1"/>
</dbReference>
<comment type="caution">
    <text evidence="3">The sequence shown here is derived from an EMBL/GenBank/DDBJ whole genome shotgun (WGS) entry which is preliminary data.</text>
</comment>
<gene>
    <name evidence="3" type="ORF">PRLR5076_27990</name>
</gene>
<evidence type="ECO:0000313" key="4">
    <source>
        <dbReference type="Proteomes" id="UP000825483"/>
    </source>
</evidence>
<dbReference type="AlphaFoldDB" id="A0A9R1CC77"/>
<protein>
    <submittedName>
        <fullName evidence="3">Glycosyl transferase family 1</fullName>
    </submittedName>
</protein>
<dbReference type="GO" id="GO:0005829">
    <property type="term" value="C:cytosol"/>
    <property type="evidence" value="ECO:0007669"/>
    <property type="project" value="TreeGrafter"/>
</dbReference>
<dbReference type="GO" id="GO:0008713">
    <property type="term" value="F:ADP-heptose-lipopolysaccharide heptosyltransferase activity"/>
    <property type="evidence" value="ECO:0007669"/>
    <property type="project" value="TreeGrafter"/>
</dbReference>
<dbReference type="SUPFAM" id="SSF53756">
    <property type="entry name" value="UDP-Glycosyltransferase/glycogen phosphorylase"/>
    <property type="match status" value="1"/>
</dbReference>
<reference evidence="3" key="1">
    <citation type="journal article" date="2022" name="Int. J. Syst. Evol. Microbiol.">
        <title>Prevotella lacticifex sp. nov., isolated from the rumen of cows.</title>
        <authorList>
            <person name="Shinkai T."/>
            <person name="Ikeyama N."/>
            <person name="Kumagai M."/>
            <person name="Ohmori H."/>
            <person name="Sakamoto M."/>
            <person name="Ohkuma M."/>
            <person name="Mitsumori M."/>
        </authorList>
    </citation>
    <scope>NUCLEOTIDE SEQUENCE</scope>
    <source>
        <strain evidence="3">R5076</strain>
    </source>
</reference>
<keyword evidence="1" id="KW-0328">Glycosyltransferase</keyword>
<evidence type="ECO:0000256" key="2">
    <source>
        <dbReference type="ARBA" id="ARBA00022679"/>
    </source>
</evidence>
<organism evidence="3 4">
    <name type="scientific">Prevotella lacticifex</name>
    <dbReference type="NCBI Taxonomy" id="2854755"/>
    <lineage>
        <taxon>Bacteria</taxon>
        <taxon>Pseudomonadati</taxon>
        <taxon>Bacteroidota</taxon>
        <taxon>Bacteroidia</taxon>
        <taxon>Bacteroidales</taxon>
        <taxon>Prevotellaceae</taxon>
        <taxon>Prevotella</taxon>
    </lineage>
</organism>
<dbReference type="PANTHER" id="PTHR30160:SF22">
    <property type="entry name" value="LIPOPOLYSACCHARIDE CORE BIOSYNTHESIS PROTEIN"/>
    <property type="match status" value="1"/>
</dbReference>
<dbReference type="EMBL" id="BPUB01000002">
    <property type="protein sequence ID" value="GJG59948.1"/>
    <property type="molecule type" value="Genomic_DNA"/>
</dbReference>
<dbReference type="InterPro" id="IPR002201">
    <property type="entry name" value="Glyco_trans_9"/>
</dbReference>
<dbReference type="GO" id="GO:0009244">
    <property type="term" value="P:lipopolysaccharide core region biosynthetic process"/>
    <property type="evidence" value="ECO:0007669"/>
    <property type="project" value="TreeGrafter"/>
</dbReference>
<dbReference type="CDD" id="cd03789">
    <property type="entry name" value="GT9_LPS_heptosyltransferase"/>
    <property type="match status" value="1"/>
</dbReference>
<evidence type="ECO:0000313" key="3">
    <source>
        <dbReference type="EMBL" id="GJG59948.1"/>
    </source>
</evidence>
<accession>A0A9R1CC77</accession>
<keyword evidence="4" id="KW-1185">Reference proteome</keyword>
<dbReference type="Proteomes" id="UP000825483">
    <property type="component" value="Unassembled WGS sequence"/>
</dbReference>
<sequence>MTQHVLIIRLSAIGDVAMTVPVVVSAAKQYPDVRFTVLSRPFARPLFENLAPNLFFMEADIDGEYKGVHGLNKLYRRLMAKNFTAVADFHDVLRTKYVRTRFNVSLTDHVKVEHIDKHRAEKRRLCDYSNKVRKQLPTSFDNYSDVLAKLGYPVKLDFTSIFGEGKGDMAAFPALIGTTKPSGQKWIGLAPFAAHQWKVYPVEMMEAVIRLIINAHPDCRIFFFGGGEGEMMHFDQWCAKYDQCTNASKVLGGLANELILMSHLDVMLSMDSGNMHLAAVAGCKVVSVWGATHPFAGFQPWHQDDSDSIGVDLPCRPCSVYGNKTCRRGDFACMRQITPEMIAEAVERHLK</sequence>
<dbReference type="Gene3D" id="3.40.50.2000">
    <property type="entry name" value="Glycogen Phosphorylase B"/>
    <property type="match status" value="2"/>
</dbReference>
<proteinExistence type="predicted"/>
<dbReference type="InterPro" id="IPR051199">
    <property type="entry name" value="LPS_LOS_Heptosyltrfase"/>
</dbReference>